<gene>
    <name evidence="2" type="ORF">NE646_15245</name>
</gene>
<evidence type="ECO:0000256" key="1">
    <source>
        <dbReference type="SAM" id="MobiDB-lite"/>
    </source>
</evidence>
<reference evidence="2" key="1">
    <citation type="submission" date="2022-06" db="EMBL/GenBank/DDBJ databases">
        <title>Isolation of gut microbiota from human fecal samples.</title>
        <authorList>
            <person name="Pamer E.G."/>
            <person name="Barat B."/>
            <person name="Waligurski E."/>
            <person name="Medina S."/>
            <person name="Paddock L."/>
            <person name="Mostad J."/>
        </authorList>
    </citation>
    <scope>NUCLEOTIDE SEQUENCE</scope>
    <source>
        <strain evidence="2">DFI.7.96</strain>
    </source>
</reference>
<feature type="compositionally biased region" description="Low complexity" evidence="1">
    <location>
        <begin position="73"/>
        <end position="83"/>
    </location>
</feature>
<accession>A0AAW5KDP4</accession>
<comment type="caution">
    <text evidence="2">The sequence shown here is derived from an EMBL/GenBank/DDBJ whole genome shotgun (WGS) entry which is preliminary data.</text>
</comment>
<dbReference type="Proteomes" id="UP001205063">
    <property type="component" value="Unassembled WGS sequence"/>
</dbReference>
<sequence length="83" mass="8824">MLSKKAKVFIETERVEVFSQGEEFIKRLASASEVAVAPQLELEGMVMAITAEAKIGMPMDDGKGLLRGGGAQGAHPAAPRGRR</sequence>
<dbReference type="EMBL" id="JANGAB010000511">
    <property type="protein sequence ID" value="MCQ4950972.1"/>
    <property type="molecule type" value="Genomic_DNA"/>
</dbReference>
<name>A0AAW5KDP4_9FIRM</name>
<dbReference type="RefSeq" id="WP_256137031.1">
    <property type="nucleotide sequence ID" value="NZ_JANGAB010000511.1"/>
</dbReference>
<protein>
    <submittedName>
        <fullName evidence="2">Uncharacterized protein</fullName>
    </submittedName>
</protein>
<organism evidence="2 3">
    <name type="scientific">Bittarella massiliensis</name>
    <name type="common">ex Durand et al. 2017</name>
    <dbReference type="NCBI Taxonomy" id="1720313"/>
    <lineage>
        <taxon>Bacteria</taxon>
        <taxon>Bacillati</taxon>
        <taxon>Bacillota</taxon>
        <taxon>Clostridia</taxon>
        <taxon>Eubacteriales</taxon>
        <taxon>Oscillospiraceae</taxon>
        <taxon>Bittarella (ex Durand et al. 2017)</taxon>
    </lineage>
</organism>
<evidence type="ECO:0000313" key="2">
    <source>
        <dbReference type="EMBL" id="MCQ4950972.1"/>
    </source>
</evidence>
<feature type="non-terminal residue" evidence="2">
    <location>
        <position position="83"/>
    </location>
</feature>
<dbReference type="AlphaFoldDB" id="A0AAW5KDP4"/>
<evidence type="ECO:0000313" key="3">
    <source>
        <dbReference type="Proteomes" id="UP001205063"/>
    </source>
</evidence>
<feature type="region of interest" description="Disordered" evidence="1">
    <location>
        <begin position="63"/>
        <end position="83"/>
    </location>
</feature>
<proteinExistence type="predicted"/>